<gene>
    <name evidence="1" type="ORF">MLD38_009049</name>
</gene>
<comment type="caution">
    <text evidence="1">The sequence shown here is derived from an EMBL/GenBank/DDBJ whole genome shotgun (WGS) entry which is preliminary data.</text>
</comment>
<evidence type="ECO:0000313" key="1">
    <source>
        <dbReference type="EMBL" id="KAI4383180.1"/>
    </source>
</evidence>
<dbReference type="Proteomes" id="UP001057402">
    <property type="component" value="Chromosome 3"/>
</dbReference>
<name>A0ACB9RWV5_9MYRT</name>
<keyword evidence="2" id="KW-1185">Reference proteome</keyword>
<reference evidence="2" key="1">
    <citation type="journal article" date="2023" name="Front. Plant Sci.">
        <title>Chromosomal-level genome assembly of Melastoma candidum provides insights into trichome evolution.</title>
        <authorList>
            <person name="Zhong Y."/>
            <person name="Wu W."/>
            <person name="Sun C."/>
            <person name="Zou P."/>
            <person name="Liu Y."/>
            <person name="Dai S."/>
            <person name="Zhou R."/>
        </authorList>
    </citation>
    <scope>NUCLEOTIDE SEQUENCE [LARGE SCALE GENOMIC DNA]</scope>
</reference>
<organism evidence="1 2">
    <name type="scientific">Melastoma candidum</name>
    <dbReference type="NCBI Taxonomy" id="119954"/>
    <lineage>
        <taxon>Eukaryota</taxon>
        <taxon>Viridiplantae</taxon>
        <taxon>Streptophyta</taxon>
        <taxon>Embryophyta</taxon>
        <taxon>Tracheophyta</taxon>
        <taxon>Spermatophyta</taxon>
        <taxon>Magnoliopsida</taxon>
        <taxon>eudicotyledons</taxon>
        <taxon>Gunneridae</taxon>
        <taxon>Pentapetalae</taxon>
        <taxon>rosids</taxon>
        <taxon>malvids</taxon>
        <taxon>Myrtales</taxon>
        <taxon>Melastomataceae</taxon>
        <taxon>Melastomatoideae</taxon>
        <taxon>Melastomateae</taxon>
        <taxon>Melastoma</taxon>
    </lineage>
</organism>
<evidence type="ECO:0000313" key="2">
    <source>
        <dbReference type="Proteomes" id="UP001057402"/>
    </source>
</evidence>
<sequence length="911" mass="99162">MDMEDHVEEEEEVVGLLRRQQGGTGFPRKGPEEEGLVEVVGAGAGEDDRSEINDSPPGMKGLVLDVEEEEVERREEWVGAAVKGVGEGGHSEKRDEVGGVVAVEDDELIMQGALEETDFWDILGVRGFSEKNEQQKDLGSFCTFLYHHPREEVQTFQQTDTIAVEEYTLDTTDKLEKLDERPGHGRSVGSLKDHPHIEHRDEVEVISGFLNSNVEGVTDHKYSDGVIGMGAEALILEEAEQEKFEEEYTEETEYDVENVLEKQNTHDLFCPNCKSCITRRVVLCRKRRKVRNLGNRLKDARVKRVPISASNSEPVITAEDRNIPETVTNVNEDQIYAANEETDARDVEVEEREVFRCLSCLGFFIRTGDGPKPFWSFGGKKLGGNVQGPPEELPPTKTNTFLSIFRKTKVTAKPDETAAEEPQNETRRKSDSLIANQAIAHQNQNGVSFAVTGTSTETNTVVSIGLTAESTKHIENSVRDSDKKVAESLQNGVPVATKGDPPEADSLIGVGLSKDTSKLPEEIQRGDTLSKDAVEESAIIYQENSLLSEPVVEKTTIEIKQTMHGKVIKREPSKVIQPSSTASLVLGQTDIEIHHTTVTETGKQLPALKGLSTLPEGVTPLPQSSLSEASAAIVNSSSAPGKQLIKDIDDLTLPLVKALQDATKKKIDDVIVDVEDSPVAEAALQTGVQTSPAATPVTETGQACELDIIKSIVYGGLIESITSLGIVSSAAGGGASTLNTLALALANLFGGLLLIAHNLRELENQQPSTTAAGETQDRYTELLGNRRHIFLHASIVILSFIVFGAVAPVTYAFSFRKSNSRDYKLAAVAGVSLFCILLLAVGKAYVRNPPKTYLKTISYYLSMGFMASGISFLVGVLFDYLLQKLGWFSSTSSVSGPWLVSVPTQYGTASY</sequence>
<protein>
    <submittedName>
        <fullName evidence="1">Uncharacterized protein</fullName>
    </submittedName>
</protein>
<dbReference type="EMBL" id="CM042882">
    <property type="protein sequence ID" value="KAI4383180.1"/>
    <property type="molecule type" value="Genomic_DNA"/>
</dbReference>
<accession>A0ACB9RWV5</accession>
<proteinExistence type="predicted"/>